<reference evidence="2" key="1">
    <citation type="journal article" date="2014" name="Front. Microbiol.">
        <title>High frequency of phylogenetically diverse reductive dehalogenase-homologous genes in deep subseafloor sedimentary metagenomes.</title>
        <authorList>
            <person name="Kawai M."/>
            <person name="Futagami T."/>
            <person name="Toyoda A."/>
            <person name="Takaki Y."/>
            <person name="Nishi S."/>
            <person name="Hori S."/>
            <person name="Arai W."/>
            <person name="Tsubouchi T."/>
            <person name="Morono Y."/>
            <person name="Uchiyama I."/>
            <person name="Ito T."/>
            <person name="Fujiyama A."/>
            <person name="Inagaki F."/>
            <person name="Takami H."/>
        </authorList>
    </citation>
    <scope>NUCLEOTIDE SEQUENCE</scope>
    <source>
        <strain evidence="2">Expedition CK06-06</strain>
    </source>
</reference>
<comment type="caution">
    <text evidence="2">The sequence shown here is derived from an EMBL/GenBank/DDBJ whole genome shotgun (WGS) entry which is preliminary data.</text>
</comment>
<dbReference type="Gene3D" id="3.30.70.20">
    <property type="match status" value="1"/>
</dbReference>
<dbReference type="InterPro" id="IPR017900">
    <property type="entry name" value="4Fe4S_Fe_S_CS"/>
</dbReference>
<dbReference type="SUPFAM" id="SSF54862">
    <property type="entry name" value="4Fe-4S ferredoxins"/>
    <property type="match status" value="1"/>
</dbReference>
<feature type="non-terminal residue" evidence="2">
    <location>
        <position position="1"/>
    </location>
</feature>
<dbReference type="PROSITE" id="PS51379">
    <property type="entry name" value="4FE4S_FER_2"/>
    <property type="match status" value="1"/>
</dbReference>
<dbReference type="Pfam" id="PF00037">
    <property type="entry name" value="Fer4"/>
    <property type="match status" value="1"/>
</dbReference>
<protein>
    <recommendedName>
        <fullName evidence="1">4Fe-4S ferredoxin-type domain-containing protein</fullName>
    </recommendedName>
</protein>
<organism evidence="2">
    <name type="scientific">marine sediment metagenome</name>
    <dbReference type="NCBI Taxonomy" id="412755"/>
    <lineage>
        <taxon>unclassified sequences</taxon>
        <taxon>metagenomes</taxon>
        <taxon>ecological metagenomes</taxon>
    </lineage>
</organism>
<dbReference type="InterPro" id="IPR017896">
    <property type="entry name" value="4Fe4S_Fe-S-bd"/>
</dbReference>
<evidence type="ECO:0000313" key="2">
    <source>
        <dbReference type="EMBL" id="GAG37726.1"/>
    </source>
</evidence>
<accession>X0YLX2</accession>
<dbReference type="AlphaFoldDB" id="X0YLX2"/>
<name>X0YLX2_9ZZZZ</name>
<dbReference type="EMBL" id="BARS01043260">
    <property type="protein sequence ID" value="GAG37726.1"/>
    <property type="molecule type" value="Genomic_DNA"/>
</dbReference>
<dbReference type="PROSITE" id="PS00198">
    <property type="entry name" value="4FE4S_FER_1"/>
    <property type="match status" value="1"/>
</dbReference>
<proteinExistence type="predicted"/>
<gene>
    <name evidence="2" type="ORF">S01H1_65520</name>
</gene>
<feature type="domain" description="4Fe-4S ferredoxin-type" evidence="1">
    <location>
        <begin position="6"/>
        <end position="35"/>
    </location>
</feature>
<evidence type="ECO:0000259" key="1">
    <source>
        <dbReference type="PROSITE" id="PS51379"/>
    </source>
</evidence>
<sequence>KINENGISEANLGYCIGCGVCVPKCPKNARTLMKKEKETTPPKNFTELYQTIAKRKGELKEKRKIDKEYGKVRRIK</sequence>